<dbReference type="VEuPathDB" id="FungiDB:PYU1_G011173"/>
<dbReference type="InParanoid" id="K3X1U9"/>
<feature type="transmembrane region" description="Helical" evidence="1">
    <location>
        <begin position="39"/>
        <end position="59"/>
    </location>
</feature>
<protein>
    <submittedName>
        <fullName evidence="2">Uncharacterized protein</fullName>
    </submittedName>
</protein>
<accession>K3X1U9</accession>
<dbReference type="EnsemblProtists" id="PYU1_T011198">
    <property type="protein sequence ID" value="PYU1_T011198"/>
    <property type="gene ID" value="PYU1_G011173"/>
</dbReference>
<dbReference type="Proteomes" id="UP000019132">
    <property type="component" value="Unassembled WGS sequence"/>
</dbReference>
<reference evidence="3" key="1">
    <citation type="journal article" date="2010" name="Genome Biol.">
        <title>Genome sequence of the necrotrophic plant pathogen Pythium ultimum reveals original pathogenicity mechanisms and effector repertoire.</title>
        <authorList>
            <person name="Levesque C.A."/>
            <person name="Brouwer H."/>
            <person name="Cano L."/>
            <person name="Hamilton J.P."/>
            <person name="Holt C."/>
            <person name="Huitema E."/>
            <person name="Raffaele S."/>
            <person name="Robideau G.P."/>
            <person name="Thines M."/>
            <person name="Win J."/>
            <person name="Zerillo M.M."/>
            <person name="Beakes G.W."/>
            <person name="Boore J.L."/>
            <person name="Busam D."/>
            <person name="Dumas B."/>
            <person name="Ferriera S."/>
            <person name="Fuerstenberg S.I."/>
            <person name="Gachon C.M."/>
            <person name="Gaulin E."/>
            <person name="Govers F."/>
            <person name="Grenville-Briggs L."/>
            <person name="Horner N."/>
            <person name="Hostetler J."/>
            <person name="Jiang R.H."/>
            <person name="Johnson J."/>
            <person name="Krajaejun T."/>
            <person name="Lin H."/>
            <person name="Meijer H.J."/>
            <person name="Moore B."/>
            <person name="Morris P."/>
            <person name="Phuntmart V."/>
            <person name="Puiu D."/>
            <person name="Shetty J."/>
            <person name="Stajich J.E."/>
            <person name="Tripathy S."/>
            <person name="Wawra S."/>
            <person name="van West P."/>
            <person name="Whitty B.R."/>
            <person name="Coutinho P.M."/>
            <person name="Henrissat B."/>
            <person name="Martin F."/>
            <person name="Thomas P.D."/>
            <person name="Tyler B.M."/>
            <person name="De Vries R.P."/>
            <person name="Kamoun S."/>
            <person name="Yandell M."/>
            <person name="Tisserat N."/>
            <person name="Buell C.R."/>
        </authorList>
    </citation>
    <scope>NUCLEOTIDE SEQUENCE</scope>
    <source>
        <strain evidence="3">DAOM:BR144</strain>
    </source>
</reference>
<proteinExistence type="predicted"/>
<dbReference type="eggNOG" id="ENOG502T2WF">
    <property type="taxonomic scope" value="Eukaryota"/>
</dbReference>
<dbReference type="EMBL" id="GL376606">
    <property type="status" value="NOT_ANNOTATED_CDS"/>
    <property type="molecule type" value="Genomic_DNA"/>
</dbReference>
<reference evidence="3" key="2">
    <citation type="submission" date="2010-04" db="EMBL/GenBank/DDBJ databases">
        <authorList>
            <person name="Buell R."/>
            <person name="Hamilton J."/>
            <person name="Hostetler J."/>
        </authorList>
    </citation>
    <scope>NUCLEOTIDE SEQUENCE [LARGE SCALE GENOMIC DNA]</scope>
    <source>
        <strain evidence="3">DAOM:BR144</strain>
    </source>
</reference>
<dbReference type="HOGENOM" id="CLU_1647136_0_0_1"/>
<keyword evidence="1" id="KW-1133">Transmembrane helix</keyword>
<dbReference type="AlphaFoldDB" id="K3X1U9"/>
<keyword evidence="1" id="KW-0472">Membrane</keyword>
<evidence type="ECO:0000313" key="3">
    <source>
        <dbReference type="Proteomes" id="UP000019132"/>
    </source>
</evidence>
<evidence type="ECO:0000313" key="2">
    <source>
        <dbReference type="EnsemblProtists" id="PYU1_T011198"/>
    </source>
</evidence>
<organism evidence="2 3">
    <name type="scientific">Globisporangium ultimum (strain ATCC 200006 / CBS 805.95 / DAOM BR144)</name>
    <name type="common">Pythium ultimum</name>
    <dbReference type="NCBI Taxonomy" id="431595"/>
    <lineage>
        <taxon>Eukaryota</taxon>
        <taxon>Sar</taxon>
        <taxon>Stramenopiles</taxon>
        <taxon>Oomycota</taxon>
        <taxon>Peronosporomycetes</taxon>
        <taxon>Pythiales</taxon>
        <taxon>Pythiaceae</taxon>
        <taxon>Globisporangium</taxon>
    </lineage>
</organism>
<reference evidence="2" key="3">
    <citation type="submission" date="2015-02" db="UniProtKB">
        <authorList>
            <consortium name="EnsemblProtists"/>
        </authorList>
    </citation>
    <scope>IDENTIFICATION</scope>
    <source>
        <strain evidence="2">DAOM BR144</strain>
    </source>
</reference>
<keyword evidence="1" id="KW-0812">Transmembrane</keyword>
<evidence type="ECO:0000256" key="1">
    <source>
        <dbReference type="SAM" id="Phobius"/>
    </source>
</evidence>
<keyword evidence="3" id="KW-1185">Reference proteome</keyword>
<sequence>MPRPNKEKQEHPNVLALVKKPQDVKCAEMIAAVTSVTDLIIPGLGASICVVLAMIKELCKRLLKQKHGKIMKLGQRIGDLYELTKQKESQGKFPSPEWLSRYGDVVARFRLFMARCEQQHILLRLVKGSKESKETDAFEEEIYSLYQSMDFQYRGGHCCVQ</sequence>
<name>K3X1U9_GLOUD</name>